<feature type="region of interest" description="Disordered" evidence="2">
    <location>
        <begin position="172"/>
        <end position="191"/>
    </location>
</feature>
<evidence type="ECO:0000256" key="2">
    <source>
        <dbReference type="SAM" id="MobiDB-lite"/>
    </source>
</evidence>
<evidence type="ECO:0000313" key="5">
    <source>
        <dbReference type="Proteomes" id="UP000434172"/>
    </source>
</evidence>
<dbReference type="InterPro" id="IPR036864">
    <property type="entry name" value="Zn2-C6_fun-type_DNA-bd_sf"/>
</dbReference>
<dbReference type="SUPFAM" id="SSF57701">
    <property type="entry name" value="Zn2/Cys6 DNA-binding domain"/>
    <property type="match status" value="1"/>
</dbReference>
<evidence type="ECO:0000313" key="4">
    <source>
        <dbReference type="EMBL" id="KAF0321179.1"/>
    </source>
</evidence>
<dbReference type="CDD" id="cd00067">
    <property type="entry name" value="GAL4"/>
    <property type="match status" value="1"/>
</dbReference>
<feature type="domain" description="Zn(2)-C6 fungal-type" evidence="3">
    <location>
        <begin position="19"/>
        <end position="48"/>
    </location>
</feature>
<dbReference type="PROSITE" id="PS50048">
    <property type="entry name" value="ZN2_CY6_FUNGAL_2"/>
    <property type="match status" value="1"/>
</dbReference>
<dbReference type="Gene3D" id="4.10.240.10">
    <property type="entry name" value="Zn(2)-C6 fungal-type DNA-binding domain"/>
    <property type="match status" value="1"/>
</dbReference>
<name>A0A8H3W6X4_9PEZI</name>
<dbReference type="AlphaFoldDB" id="A0A8H3W6X4"/>
<gene>
    <name evidence="4" type="ORF">GQ607_011584</name>
</gene>
<feature type="compositionally biased region" description="Polar residues" evidence="2">
    <location>
        <begin position="180"/>
        <end position="190"/>
    </location>
</feature>
<dbReference type="PROSITE" id="PS00463">
    <property type="entry name" value="ZN2_CY6_FUNGAL_1"/>
    <property type="match status" value="1"/>
</dbReference>
<dbReference type="Pfam" id="PF00172">
    <property type="entry name" value="Zn_clus"/>
    <property type="match status" value="1"/>
</dbReference>
<dbReference type="GO" id="GO:0008270">
    <property type="term" value="F:zinc ion binding"/>
    <property type="evidence" value="ECO:0007669"/>
    <property type="project" value="InterPro"/>
</dbReference>
<keyword evidence="1" id="KW-0539">Nucleus</keyword>
<accession>A0A8H3W6X4</accession>
<evidence type="ECO:0000256" key="1">
    <source>
        <dbReference type="ARBA" id="ARBA00023242"/>
    </source>
</evidence>
<dbReference type="GO" id="GO:0000981">
    <property type="term" value="F:DNA-binding transcription factor activity, RNA polymerase II-specific"/>
    <property type="evidence" value="ECO:0007669"/>
    <property type="project" value="InterPro"/>
</dbReference>
<dbReference type="EMBL" id="WOWK01000074">
    <property type="protein sequence ID" value="KAF0321179.1"/>
    <property type="molecule type" value="Genomic_DNA"/>
</dbReference>
<evidence type="ECO:0000259" key="3">
    <source>
        <dbReference type="PROSITE" id="PS50048"/>
    </source>
</evidence>
<dbReference type="SMART" id="SM00066">
    <property type="entry name" value="GAL4"/>
    <property type="match status" value="1"/>
</dbReference>
<dbReference type="Proteomes" id="UP000434172">
    <property type="component" value="Unassembled WGS sequence"/>
</dbReference>
<dbReference type="PANTHER" id="PTHR37534:SF46">
    <property type="entry name" value="ZN(II)2CYS6 TRANSCRIPTION FACTOR (EUROFUNG)"/>
    <property type="match status" value="1"/>
</dbReference>
<keyword evidence="5" id="KW-1185">Reference proteome</keyword>
<organism evidence="4 5">
    <name type="scientific">Colletotrichum asianum</name>
    <dbReference type="NCBI Taxonomy" id="702518"/>
    <lineage>
        <taxon>Eukaryota</taxon>
        <taxon>Fungi</taxon>
        <taxon>Dikarya</taxon>
        <taxon>Ascomycota</taxon>
        <taxon>Pezizomycotina</taxon>
        <taxon>Sordariomycetes</taxon>
        <taxon>Hypocreomycetidae</taxon>
        <taxon>Glomerellales</taxon>
        <taxon>Glomerellaceae</taxon>
        <taxon>Colletotrichum</taxon>
        <taxon>Colletotrichum gloeosporioides species complex</taxon>
    </lineage>
</organism>
<dbReference type="InterPro" id="IPR001138">
    <property type="entry name" value="Zn2Cys6_DnaBD"/>
</dbReference>
<comment type="caution">
    <text evidence="4">The sequence shown here is derived from an EMBL/GenBank/DDBJ whole genome shotgun (WGS) entry which is preliminary data.</text>
</comment>
<protein>
    <submittedName>
        <fullName evidence="4">C6 zinc finger domain protein</fullName>
    </submittedName>
</protein>
<proteinExistence type="predicted"/>
<dbReference type="PANTHER" id="PTHR37534">
    <property type="entry name" value="TRANSCRIPTIONAL ACTIVATOR PROTEIN UGA3"/>
    <property type="match status" value="1"/>
</dbReference>
<dbReference type="OrthoDB" id="39175at2759"/>
<sequence length="693" mass="77371">METQSSRPKKTDIVRKRTGCQNCKTRRRKCDETRPECSACVRRGIKCSGYDRPVAFKDVTALAAESSRKFEAARWSALRHEDARRKRRMTATETASSEVVRPDIIIGPALSAQTPSAPVPAPSTNFMSTEAWSGGAFALPWGLFDIPNNAPSQVFPEVAPVLGTVIESLSTSLPGRASDDTTSPRQSSPEALTPANWDEFLVSHDSPLDTSSAEDSLLGEPTTDLQISLPLEESLVQHFDTNVIPAIPVALAFSNLFQSSSCFRAAVLALSASHLKLAERLPIDFQSLRRICDDKCVWVYYDTAVKDLQLQIQRSNKSSEELAGAALLLAYHELEAGTAFGLRNHASGLDAIASKMDFAASSMPNLFKAWRMLRYDIRYTYTPTRKSSNPVDNYDSASFLDPQLAIRDVMSRVFSLYSRNAMEASFLNDNTVEGSSASERAARWLCSVLNRKSDHRNFQRGDFYKEDLTSEKVLEQCDTFSKHLDSWHKGLRDCDLPIVRVGADGDTITGPTFEPVITYRFTDNTKAMDYLLYLISRMSISNLRSVYDPSISAAATEAWGKVALGIICGMNVLQKQQFTVLRIDVLVRWVALLVESTNFARTILDYLIPKVLSNGLTAPEMVSWVYTKARMEYWLREKLRGRAMRFLMTGVEEDSDPWCILTPHTMAGFGDYNGKGSFRETFVMDCFASVDKR</sequence>
<reference evidence="4 5" key="1">
    <citation type="submission" date="2019-12" db="EMBL/GenBank/DDBJ databases">
        <title>A genome sequence resource for the geographically widespread anthracnose pathogen Colletotrichum asianum.</title>
        <authorList>
            <person name="Meng Y."/>
        </authorList>
    </citation>
    <scope>NUCLEOTIDE SEQUENCE [LARGE SCALE GENOMIC DNA]</scope>
    <source>
        <strain evidence="4 5">ICMP 18580</strain>
    </source>
</reference>